<dbReference type="STRING" id="1090615.SAMN04515671_2879"/>
<evidence type="ECO:0000256" key="1">
    <source>
        <dbReference type="SAM" id="MobiDB-lite"/>
    </source>
</evidence>
<keyword evidence="3" id="KW-1185">Reference proteome</keyword>
<dbReference type="RefSeq" id="WP_090476892.1">
    <property type="nucleotide sequence ID" value="NZ_LT629710.1"/>
</dbReference>
<dbReference type="AlphaFoldDB" id="A0A1H0PR59"/>
<name>A0A1H0PR59_9ACTN</name>
<sequence>MDQHPPGNPTPSVVPPGPVDQVHALDAVDDELARLAGMTTAEQVEVFSRIHQQLTSALAATGSQTGGGPSGPATQPPSGQQRPGQQQPGQHRPGQPSGTVPGGHRPGQPSGPRGR</sequence>
<dbReference type="Proteomes" id="UP000198741">
    <property type="component" value="Chromosome I"/>
</dbReference>
<organism evidence="2 3">
    <name type="scientific">Nakamurella panacisegetis</name>
    <dbReference type="NCBI Taxonomy" id="1090615"/>
    <lineage>
        <taxon>Bacteria</taxon>
        <taxon>Bacillati</taxon>
        <taxon>Actinomycetota</taxon>
        <taxon>Actinomycetes</taxon>
        <taxon>Nakamurellales</taxon>
        <taxon>Nakamurellaceae</taxon>
        <taxon>Nakamurella</taxon>
    </lineage>
</organism>
<gene>
    <name evidence="2" type="ORF">SAMN04515671_2879</name>
</gene>
<feature type="region of interest" description="Disordered" evidence="1">
    <location>
        <begin position="1"/>
        <end position="20"/>
    </location>
</feature>
<evidence type="ECO:0000313" key="2">
    <source>
        <dbReference type="EMBL" id="SDP07474.1"/>
    </source>
</evidence>
<proteinExistence type="predicted"/>
<dbReference type="EMBL" id="LT629710">
    <property type="protein sequence ID" value="SDP07474.1"/>
    <property type="molecule type" value="Genomic_DNA"/>
</dbReference>
<evidence type="ECO:0000313" key="3">
    <source>
        <dbReference type="Proteomes" id="UP000198741"/>
    </source>
</evidence>
<feature type="compositionally biased region" description="Low complexity" evidence="1">
    <location>
        <begin position="71"/>
        <end position="98"/>
    </location>
</feature>
<feature type="compositionally biased region" description="Pro residues" evidence="1">
    <location>
        <begin position="1"/>
        <end position="18"/>
    </location>
</feature>
<reference evidence="2 3" key="1">
    <citation type="submission" date="2016-10" db="EMBL/GenBank/DDBJ databases">
        <authorList>
            <person name="de Groot N.N."/>
        </authorList>
    </citation>
    <scope>NUCLEOTIDE SEQUENCE [LARGE SCALE GENOMIC DNA]</scope>
    <source>
        <strain evidence="3">P4-7,KCTC 19426,CECT 7604</strain>
    </source>
</reference>
<feature type="region of interest" description="Disordered" evidence="1">
    <location>
        <begin position="57"/>
        <end position="115"/>
    </location>
</feature>
<accession>A0A1H0PR59</accession>
<protein>
    <submittedName>
        <fullName evidence="2">Uncharacterized protein</fullName>
    </submittedName>
</protein>